<dbReference type="GO" id="GO:0004222">
    <property type="term" value="F:metalloendopeptidase activity"/>
    <property type="evidence" value="ECO:0007669"/>
    <property type="project" value="TreeGrafter"/>
</dbReference>
<dbReference type="InterPro" id="IPR018392">
    <property type="entry name" value="LysM"/>
</dbReference>
<dbReference type="SUPFAM" id="SSF51261">
    <property type="entry name" value="Duplicated hybrid motif"/>
    <property type="match status" value="1"/>
</dbReference>
<dbReference type="CDD" id="cd12797">
    <property type="entry name" value="M23_peptidase"/>
    <property type="match status" value="1"/>
</dbReference>
<dbReference type="Pfam" id="PF01476">
    <property type="entry name" value="LysM"/>
    <property type="match status" value="2"/>
</dbReference>
<evidence type="ECO:0000259" key="3">
    <source>
        <dbReference type="PROSITE" id="PS51782"/>
    </source>
</evidence>
<evidence type="ECO:0000256" key="1">
    <source>
        <dbReference type="ARBA" id="ARBA00022729"/>
    </source>
</evidence>
<dbReference type="CDD" id="cd00118">
    <property type="entry name" value="LysM"/>
    <property type="match status" value="2"/>
</dbReference>
<dbReference type="SMART" id="SM00257">
    <property type="entry name" value="LysM"/>
    <property type="match status" value="2"/>
</dbReference>
<dbReference type="Proteomes" id="UP000703893">
    <property type="component" value="Unassembled WGS sequence"/>
</dbReference>
<feature type="domain" description="LysM" evidence="3">
    <location>
        <begin position="1"/>
        <end position="42"/>
    </location>
</feature>
<protein>
    <submittedName>
        <fullName evidence="4">Peptidoglycan DD-metalloendopeptidase family protein</fullName>
    </submittedName>
</protein>
<evidence type="ECO:0000256" key="2">
    <source>
        <dbReference type="SAM" id="MobiDB-lite"/>
    </source>
</evidence>
<keyword evidence="1" id="KW-0732">Signal</keyword>
<proteinExistence type="predicted"/>
<dbReference type="PROSITE" id="PS51782">
    <property type="entry name" value="LYSM"/>
    <property type="match status" value="1"/>
</dbReference>
<dbReference type="SUPFAM" id="SSF54106">
    <property type="entry name" value="LysM domain"/>
    <property type="match status" value="2"/>
</dbReference>
<dbReference type="EMBL" id="VGJX01000966">
    <property type="protein sequence ID" value="MBM3276316.1"/>
    <property type="molecule type" value="Genomic_DNA"/>
</dbReference>
<organism evidence="4 5">
    <name type="scientific">Candidatus Tanganyikabacteria bacterium</name>
    <dbReference type="NCBI Taxonomy" id="2961651"/>
    <lineage>
        <taxon>Bacteria</taxon>
        <taxon>Bacillati</taxon>
        <taxon>Candidatus Sericytochromatia</taxon>
        <taxon>Candidatus Tanganyikabacteria</taxon>
    </lineage>
</organism>
<evidence type="ECO:0000313" key="4">
    <source>
        <dbReference type="EMBL" id="MBM3276316.1"/>
    </source>
</evidence>
<dbReference type="PANTHER" id="PTHR21666">
    <property type="entry name" value="PEPTIDASE-RELATED"/>
    <property type="match status" value="1"/>
</dbReference>
<dbReference type="InterPro" id="IPR050570">
    <property type="entry name" value="Cell_wall_metabolism_enzyme"/>
</dbReference>
<sequence>TIRRGDFPERVAKRFGLHPDTVLAANNLQGRSILQVGDQLKIPPADGFYHRVRRGESLPRLLKKHDLTEPKFRKFNPGVGDILRAKQVVFIPGRPPEVAEPKAEKRRAKRDRAANAEEPRQGREGRGYRDRDERKRGSRSFFGDVGRAIADGFHWPTPSRDISSGFGDRRRDFHAGLDIRAKKGTPIRAARDGVVVHSGWDGGYGRMVEIDHGGGVRTRYAHASSLHVDVGDRVSAGELIARVGSSGHSTGPHLHYEVRVNGRPVNPKKVH</sequence>
<comment type="caution">
    <text evidence="4">The sequence shown here is derived from an EMBL/GenBank/DDBJ whole genome shotgun (WGS) entry which is preliminary data.</text>
</comment>
<dbReference type="InterPro" id="IPR011055">
    <property type="entry name" value="Dup_hybrid_motif"/>
</dbReference>
<accession>A0A937X9Z8</accession>
<dbReference type="PANTHER" id="PTHR21666:SF289">
    <property type="entry name" value="L-ALA--D-GLU ENDOPEPTIDASE"/>
    <property type="match status" value="1"/>
</dbReference>
<dbReference type="AlphaFoldDB" id="A0A937X9Z8"/>
<reference evidence="4 5" key="1">
    <citation type="submission" date="2019-03" db="EMBL/GenBank/DDBJ databases">
        <title>Lake Tanganyika Metagenome-Assembled Genomes (MAGs).</title>
        <authorList>
            <person name="Tran P."/>
        </authorList>
    </citation>
    <scope>NUCLEOTIDE SEQUENCE [LARGE SCALE GENOMIC DNA]</scope>
    <source>
        <strain evidence="4">K_DeepCast_65m_m2_236</strain>
    </source>
</reference>
<dbReference type="Gene3D" id="3.10.350.10">
    <property type="entry name" value="LysM domain"/>
    <property type="match status" value="1"/>
</dbReference>
<dbReference type="Pfam" id="PF01551">
    <property type="entry name" value="Peptidase_M23"/>
    <property type="match status" value="1"/>
</dbReference>
<feature type="region of interest" description="Disordered" evidence="2">
    <location>
        <begin position="94"/>
        <end position="139"/>
    </location>
</feature>
<feature type="non-terminal residue" evidence="4">
    <location>
        <position position="1"/>
    </location>
</feature>
<dbReference type="Gene3D" id="2.70.70.10">
    <property type="entry name" value="Glucose Permease (Domain IIA)"/>
    <property type="match status" value="1"/>
</dbReference>
<dbReference type="InterPro" id="IPR016047">
    <property type="entry name" value="M23ase_b-sheet_dom"/>
</dbReference>
<dbReference type="InterPro" id="IPR036779">
    <property type="entry name" value="LysM_dom_sf"/>
</dbReference>
<gene>
    <name evidence="4" type="ORF">FJZ00_14275</name>
</gene>
<feature type="compositionally biased region" description="Basic and acidic residues" evidence="2">
    <location>
        <begin position="111"/>
        <end position="135"/>
    </location>
</feature>
<evidence type="ECO:0000313" key="5">
    <source>
        <dbReference type="Proteomes" id="UP000703893"/>
    </source>
</evidence>
<name>A0A937X9Z8_9BACT</name>